<accession>A0A1M6KND8</accession>
<feature type="domain" description="Zinc finger DksA/TraR C4-type" evidence="5">
    <location>
        <begin position="87"/>
        <end position="119"/>
    </location>
</feature>
<organism evidence="6 7">
    <name type="scientific">Clostridium cavendishii DSM 21758</name>
    <dbReference type="NCBI Taxonomy" id="1121302"/>
    <lineage>
        <taxon>Bacteria</taxon>
        <taxon>Bacillati</taxon>
        <taxon>Bacillota</taxon>
        <taxon>Clostridia</taxon>
        <taxon>Eubacteriales</taxon>
        <taxon>Clostridiaceae</taxon>
        <taxon>Clostridium</taxon>
    </lineage>
</organism>
<feature type="zinc finger region" description="dksA C4-type" evidence="4">
    <location>
        <begin position="92"/>
        <end position="116"/>
    </location>
</feature>
<evidence type="ECO:0000313" key="7">
    <source>
        <dbReference type="Proteomes" id="UP000184310"/>
    </source>
</evidence>
<name>A0A1M6KND8_9CLOT</name>
<proteinExistence type="predicted"/>
<dbReference type="PROSITE" id="PS51128">
    <property type="entry name" value="ZF_DKSA_2"/>
    <property type="match status" value="1"/>
</dbReference>
<dbReference type="SUPFAM" id="SSF109635">
    <property type="entry name" value="DnaK suppressor protein DksA, alpha-hairpin domain"/>
    <property type="match status" value="1"/>
</dbReference>
<dbReference type="Pfam" id="PF01258">
    <property type="entry name" value="zf-dskA_traR"/>
    <property type="match status" value="1"/>
</dbReference>
<dbReference type="Gene3D" id="1.20.120.910">
    <property type="entry name" value="DksA, coiled-coil domain"/>
    <property type="match status" value="1"/>
</dbReference>
<dbReference type="NCBIfam" id="TIGR02890">
    <property type="entry name" value="bacill_yteA"/>
    <property type="match status" value="1"/>
</dbReference>
<dbReference type="PANTHER" id="PTHR33823:SF4">
    <property type="entry name" value="GENERAL STRESS PROTEIN 16O"/>
    <property type="match status" value="1"/>
</dbReference>
<keyword evidence="3" id="KW-0862">Zinc</keyword>
<dbReference type="GO" id="GO:0008270">
    <property type="term" value="F:zinc ion binding"/>
    <property type="evidence" value="ECO:0007669"/>
    <property type="project" value="UniProtKB-KW"/>
</dbReference>
<dbReference type="PANTHER" id="PTHR33823">
    <property type="entry name" value="RNA POLYMERASE-BINDING TRANSCRIPTION FACTOR DKSA-RELATED"/>
    <property type="match status" value="1"/>
</dbReference>
<dbReference type="AlphaFoldDB" id="A0A1M6KND8"/>
<keyword evidence="2" id="KW-0863">Zinc-finger</keyword>
<evidence type="ECO:0000256" key="1">
    <source>
        <dbReference type="ARBA" id="ARBA00022723"/>
    </source>
</evidence>
<dbReference type="InterPro" id="IPR037187">
    <property type="entry name" value="DnaK_N"/>
</dbReference>
<gene>
    <name evidence="6" type="ORF">SAMN02745163_02248</name>
</gene>
<dbReference type="OrthoDB" id="9811543at2"/>
<reference evidence="6 7" key="1">
    <citation type="submission" date="2016-11" db="EMBL/GenBank/DDBJ databases">
        <authorList>
            <person name="Jaros S."/>
            <person name="Januszkiewicz K."/>
            <person name="Wedrychowicz H."/>
        </authorList>
    </citation>
    <scope>NUCLEOTIDE SEQUENCE [LARGE SCALE GENOMIC DNA]</scope>
    <source>
        <strain evidence="6 7">DSM 21758</strain>
    </source>
</reference>
<evidence type="ECO:0000256" key="2">
    <source>
        <dbReference type="ARBA" id="ARBA00022771"/>
    </source>
</evidence>
<keyword evidence="7" id="KW-1185">Reference proteome</keyword>
<dbReference type="InterPro" id="IPR000962">
    <property type="entry name" value="Znf_DskA_TraR"/>
</dbReference>
<dbReference type="Proteomes" id="UP000184310">
    <property type="component" value="Unassembled WGS sequence"/>
</dbReference>
<evidence type="ECO:0000259" key="5">
    <source>
        <dbReference type="Pfam" id="PF01258"/>
    </source>
</evidence>
<evidence type="ECO:0000256" key="4">
    <source>
        <dbReference type="PROSITE-ProRule" id="PRU00510"/>
    </source>
</evidence>
<dbReference type="InterPro" id="IPR014240">
    <property type="entry name" value="YteA"/>
</dbReference>
<dbReference type="SUPFAM" id="SSF57716">
    <property type="entry name" value="Glucocorticoid receptor-like (DNA-binding domain)"/>
    <property type="match status" value="1"/>
</dbReference>
<evidence type="ECO:0000313" key="6">
    <source>
        <dbReference type="EMBL" id="SHJ60447.1"/>
    </source>
</evidence>
<keyword evidence="1" id="KW-0479">Metal-binding</keyword>
<protein>
    <submittedName>
        <fullName evidence="6">Transcriptional regulator, TraR/DksA family</fullName>
    </submittedName>
</protein>
<dbReference type="STRING" id="1121302.SAMN02745163_02248"/>
<dbReference type="RefSeq" id="WP_072987304.1">
    <property type="nucleotide sequence ID" value="NZ_FQZB01000009.1"/>
</dbReference>
<evidence type="ECO:0000256" key="3">
    <source>
        <dbReference type="ARBA" id="ARBA00022833"/>
    </source>
</evidence>
<sequence>MQDKELLNYKNKLLKEKDRVLKLLEQMEKNEVINSNVEIASELSLYDNHPSDIATETFDIEKGRALYNNEKNLLYKVDNSLKEIENGTYGICKKCGAQIAKERLDFLPYAENCINCQNAISEVETFHSKERPTEESSIEKPFKMGFNRVGGSKLGIDEDVPYTSQKNVNNVYGVEEYYYDDDEYVEEIEKISNEVYKNQLPD</sequence>
<dbReference type="EMBL" id="FQZB01000009">
    <property type="protein sequence ID" value="SHJ60447.1"/>
    <property type="molecule type" value="Genomic_DNA"/>
</dbReference>